<dbReference type="InterPro" id="IPR009057">
    <property type="entry name" value="Homeodomain-like_sf"/>
</dbReference>
<dbReference type="CDD" id="cd00086">
    <property type="entry name" value="homeodomain"/>
    <property type="match status" value="1"/>
</dbReference>
<dbReference type="PANTHER" id="PTHR45654">
    <property type="entry name" value="HOMEOBOX-LEUCINE ZIPPER PROTEIN MERISTEM L1"/>
    <property type="match status" value="1"/>
</dbReference>
<reference evidence="6" key="3">
    <citation type="journal article" date="2017" name="Nature">
        <title>Genome sequence of the progenitor of the wheat D genome Aegilops tauschii.</title>
        <authorList>
            <person name="Luo M.C."/>
            <person name="Gu Y.Q."/>
            <person name="Puiu D."/>
            <person name="Wang H."/>
            <person name="Twardziok S.O."/>
            <person name="Deal K.R."/>
            <person name="Huo N."/>
            <person name="Zhu T."/>
            <person name="Wang L."/>
            <person name="Wang Y."/>
            <person name="McGuire P.E."/>
            <person name="Liu S."/>
            <person name="Long H."/>
            <person name="Ramasamy R.K."/>
            <person name="Rodriguez J.C."/>
            <person name="Van S.L."/>
            <person name="Yuan L."/>
            <person name="Wang Z."/>
            <person name="Xia Z."/>
            <person name="Xiao L."/>
            <person name="Anderson O.D."/>
            <person name="Ouyang S."/>
            <person name="Liang Y."/>
            <person name="Zimin A.V."/>
            <person name="Pertea G."/>
            <person name="Qi P."/>
            <person name="Bennetzen J.L."/>
            <person name="Dai X."/>
            <person name="Dawson M.W."/>
            <person name="Muller H.G."/>
            <person name="Kugler K."/>
            <person name="Rivarola-Duarte L."/>
            <person name="Spannagl M."/>
            <person name="Mayer K.F.X."/>
            <person name="Lu F.H."/>
            <person name="Bevan M.W."/>
            <person name="Leroy P."/>
            <person name="Li P."/>
            <person name="You F.M."/>
            <person name="Sun Q."/>
            <person name="Liu Z."/>
            <person name="Lyons E."/>
            <person name="Wicker T."/>
            <person name="Salzberg S.L."/>
            <person name="Devos K.M."/>
            <person name="Dvorak J."/>
        </authorList>
    </citation>
    <scope>NUCLEOTIDE SEQUENCE [LARGE SCALE GENOMIC DNA]</scope>
    <source>
        <strain evidence="6">cv. AL8/78</strain>
    </source>
</reference>
<evidence type="ECO:0000259" key="5">
    <source>
        <dbReference type="PROSITE" id="PS50071"/>
    </source>
</evidence>
<dbReference type="InterPro" id="IPR001356">
    <property type="entry name" value="HD"/>
</dbReference>
<evidence type="ECO:0000256" key="1">
    <source>
        <dbReference type="ARBA" id="ARBA00004123"/>
    </source>
</evidence>
<dbReference type="SUPFAM" id="SSF46689">
    <property type="entry name" value="Homeodomain-like"/>
    <property type="match status" value="1"/>
</dbReference>
<keyword evidence="2 3" id="KW-0539">Nucleus</keyword>
<evidence type="ECO:0000313" key="7">
    <source>
        <dbReference type="Proteomes" id="UP000015105"/>
    </source>
</evidence>
<comment type="subcellular location">
    <subcellularLocation>
        <location evidence="1 2 3">Nucleus</location>
    </subcellularLocation>
</comment>
<dbReference type="EnsemblPlants" id="AET7Gv20439200.1">
    <property type="protein sequence ID" value="AET7Gv20439200.1"/>
    <property type="gene ID" value="AET7Gv20439200"/>
</dbReference>
<dbReference type="AlphaFoldDB" id="A0A453R2Y8"/>
<accession>A0A453R2Y8</accession>
<dbReference type="Proteomes" id="UP000015105">
    <property type="component" value="Chromosome 7D"/>
</dbReference>
<evidence type="ECO:0000256" key="2">
    <source>
        <dbReference type="PROSITE-ProRule" id="PRU00108"/>
    </source>
</evidence>
<dbReference type="PANTHER" id="PTHR45654:SF12">
    <property type="entry name" value="HOMEOBOX-LEUCINE ZIPPER PROTEIN ROC8"/>
    <property type="match status" value="1"/>
</dbReference>
<dbReference type="SMART" id="SM00389">
    <property type="entry name" value="HOX"/>
    <property type="match status" value="1"/>
</dbReference>
<keyword evidence="2 3" id="KW-0371">Homeobox</keyword>
<dbReference type="Gene3D" id="1.10.10.60">
    <property type="entry name" value="Homeodomain-like"/>
    <property type="match status" value="1"/>
</dbReference>
<dbReference type="Pfam" id="PF00046">
    <property type="entry name" value="Homeodomain"/>
    <property type="match status" value="1"/>
</dbReference>
<proteinExistence type="predicted"/>
<reference evidence="7" key="2">
    <citation type="journal article" date="2017" name="Nat. Plants">
        <title>The Aegilops tauschii genome reveals multiple impacts of transposons.</title>
        <authorList>
            <person name="Zhao G."/>
            <person name="Zou C."/>
            <person name="Li K."/>
            <person name="Wang K."/>
            <person name="Li T."/>
            <person name="Gao L."/>
            <person name="Zhang X."/>
            <person name="Wang H."/>
            <person name="Yang Z."/>
            <person name="Liu X."/>
            <person name="Jiang W."/>
            <person name="Mao L."/>
            <person name="Kong X."/>
            <person name="Jiao Y."/>
            <person name="Jia J."/>
        </authorList>
    </citation>
    <scope>NUCLEOTIDE SEQUENCE [LARGE SCALE GENOMIC DNA]</scope>
    <source>
        <strain evidence="7">cv. AL8/78</strain>
    </source>
</reference>
<keyword evidence="7" id="KW-1185">Reference proteome</keyword>
<evidence type="ECO:0000256" key="4">
    <source>
        <dbReference type="SAM" id="MobiDB-lite"/>
    </source>
</evidence>
<reference evidence="6" key="4">
    <citation type="submission" date="2019-03" db="UniProtKB">
        <authorList>
            <consortium name="EnsemblPlants"/>
        </authorList>
    </citation>
    <scope>IDENTIFICATION</scope>
</reference>
<dbReference type="Gramene" id="AET7Gv20439200.1">
    <property type="protein sequence ID" value="AET7Gv20439200.1"/>
    <property type="gene ID" value="AET7Gv20439200"/>
</dbReference>
<reference evidence="7" key="1">
    <citation type="journal article" date="2014" name="Science">
        <title>Ancient hybridizations among the ancestral genomes of bread wheat.</title>
        <authorList>
            <consortium name="International Wheat Genome Sequencing Consortium,"/>
            <person name="Marcussen T."/>
            <person name="Sandve S.R."/>
            <person name="Heier L."/>
            <person name="Spannagl M."/>
            <person name="Pfeifer M."/>
            <person name="Jakobsen K.S."/>
            <person name="Wulff B.B."/>
            <person name="Steuernagel B."/>
            <person name="Mayer K.F."/>
            <person name="Olsen O.A."/>
        </authorList>
    </citation>
    <scope>NUCLEOTIDE SEQUENCE [LARGE SCALE GENOMIC DNA]</scope>
    <source>
        <strain evidence="7">cv. AL8/78</strain>
    </source>
</reference>
<dbReference type="InterPro" id="IPR042160">
    <property type="entry name" value="HD-Zip_IV"/>
</dbReference>
<sequence>GIAHQSKRLSPPFIPLLLYIASLRERAMDMGDHQEGGSDSQQQLQERRKRQRRHTPEQIRKLEESFQKCGYPDEAQSAQLGRELGLENKQIRSWFQNHRTQMKVEYERAENLFLREENTRLLSENMVMREVLKNFICLNPNCIAKHYIDQQEELDKENARLKAGSLLCATSFQDEL</sequence>
<reference evidence="6" key="5">
    <citation type="journal article" date="2021" name="G3 (Bethesda)">
        <title>Aegilops tauschii genome assembly Aet v5.0 features greater sequence contiguity and improved annotation.</title>
        <authorList>
            <person name="Wang L."/>
            <person name="Zhu T."/>
            <person name="Rodriguez J.C."/>
            <person name="Deal K.R."/>
            <person name="Dubcovsky J."/>
            <person name="McGuire P.E."/>
            <person name="Lux T."/>
            <person name="Spannagl M."/>
            <person name="Mayer K.F.X."/>
            <person name="Baldrich P."/>
            <person name="Meyers B.C."/>
            <person name="Huo N."/>
            <person name="Gu Y.Q."/>
            <person name="Zhou H."/>
            <person name="Devos K.M."/>
            <person name="Bennetzen J.L."/>
            <person name="Unver T."/>
            <person name="Budak H."/>
            <person name="Gulick P.J."/>
            <person name="Galiba G."/>
            <person name="Kalapos B."/>
            <person name="Nelson D.R."/>
            <person name="Li P."/>
            <person name="You F.M."/>
            <person name="Luo M.C."/>
            <person name="Dvorak J."/>
        </authorList>
    </citation>
    <scope>NUCLEOTIDE SEQUENCE [LARGE SCALE GENOMIC DNA]</scope>
    <source>
        <strain evidence="6">cv. AL8/78</strain>
    </source>
</reference>
<dbReference type="PROSITE" id="PS50071">
    <property type="entry name" value="HOMEOBOX_2"/>
    <property type="match status" value="1"/>
</dbReference>
<feature type="domain" description="Homeobox" evidence="5">
    <location>
        <begin position="45"/>
        <end position="105"/>
    </location>
</feature>
<dbReference type="GO" id="GO:0005634">
    <property type="term" value="C:nucleus"/>
    <property type="evidence" value="ECO:0007669"/>
    <property type="project" value="UniProtKB-SubCell"/>
</dbReference>
<dbReference type="STRING" id="200361.A0A453R2Y8"/>
<feature type="region of interest" description="Disordered" evidence="4">
    <location>
        <begin position="30"/>
        <end position="56"/>
    </location>
</feature>
<evidence type="ECO:0000256" key="3">
    <source>
        <dbReference type="RuleBase" id="RU000682"/>
    </source>
</evidence>
<protein>
    <recommendedName>
        <fullName evidence="5">Homeobox domain-containing protein</fullName>
    </recommendedName>
</protein>
<evidence type="ECO:0000313" key="6">
    <source>
        <dbReference type="EnsemblPlants" id="AET7Gv20439200.1"/>
    </source>
</evidence>
<keyword evidence="2 3" id="KW-0238">DNA-binding</keyword>
<feature type="DNA-binding region" description="Homeobox" evidence="2">
    <location>
        <begin position="47"/>
        <end position="106"/>
    </location>
</feature>
<dbReference type="GO" id="GO:0003677">
    <property type="term" value="F:DNA binding"/>
    <property type="evidence" value="ECO:0007669"/>
    <property type="project" value="UniProtKB-UniRule"/>
</dbReference>
<name>A0A453R2Y8_AEGTS</name>
<organism evidence="6 7">
    <name type="scientific">Aegilops tauschii subsp. strangulata</name>
    <name type="common">Goatgrass</name>
    <dbReference type="NCBI Taxonomy" id="200361"/>
    <lineage>
        <taxon>Eukaryota</taxon>
        <taxon>Viridiplantae</taxon>
        <taxon>Streptophyta</taxon>
        <taxon>Embryophyta</taxon>
        <taxon>Tracheophyta</taxon>
        <taxon>Spermatophyta</taxon>
        <taxon>Magnoliopsida</taxon>
        <taxon>Liliopsida</taxon>
        <taxon>Poales</taxon>
        <taxon>Poaceae</taxon>
        <taxon>BOP clade</taxon>
        <taxon>Pooideae</taxon>
        <taxon>Triticodae</taxon>
        <taxon>Triticeae</taxon>
        <taxon>Triticinae</taxon>
        <taxon>Aegilops</taxon>
    </lineage>
</organism>